<dbReference type="InterPro" id="IPR031518">
    <property type="entry name" value="DUF4693"/>
</dbReference>
<dbReference type="OMA" id="MLKAPYK"/>
<dbReference type="Proteomes" id="UP000287033">
    <property type="component" value="Unassembled WGS sequence"/>
</dbReference>
<evidence type="ECO:0000313" key="2">
    <source>
        <dbReference type="EMBL" id="GCC31635.1"/>
    </source>
</evidence>
<evidence type="ECO:0008006" key="4">
    <source>
        <dbReference type="Google" id="ProtNLM"/>
    </source>
</evidence>
<reference evidence="2 3" key="1">
    <citation type="journal article" date="2018" name="Nat. Ecol. Evol.">
        <title>Shark genomes provide insights into elasmobranch evolution and the origin of vertebrates.</title>
        <authorList>
            <person name="Hara Y"/>
            <person name="Yamaguchi K"/>
            <person name="Onimaru K"/>
            <person name="Kadota M"/>
            <person name="Koyanagi M"/>
            <person name="Keeley SD"/>
            <person name="Tatsumi K"/>
            <person name="Tanaka K"/>
            <person name="Motone F"/>
            <person name="Kageyama Y"/>
            <person name="Nozu R"/>
            <person name="Adachi N"/>
            <person name="Nishimura O"/>
            <person name="Nakagawa R"/>
            <person name="Tanegashima C"/>
            <person name="Kiyatake I"/>
            <person name="Matsumoto R"/>
            <person name="Murakumo K"/>
            <person name="Nishida K"/>
            <person name="Terakita A"/>
            <person name="Kuratani S"/>
            <person name="Sato K"/>
            <person name="Hyodo S Kuraku.S."/>
        </authorList>
    </citation>
    <scope>NUCLEOTIDE SEQUENCE [LARGE SCALE GENOMIC DNA]</scope>
</reference>
<evidence type="ECO:0000256" key="1">
    <source>
        <dbReference type="SAM" id="MobiDB-lite"/>
    </source>
</evidence>
<comment type="caution">
    <text evidence="2">The sequence shown here is derived from an EMBL/GenBank/DDBJ whole genome shotgun (WGS) entry which is preliminary data.</text>
</comment>
<dbReference type="AlphaFoldDB" id="A0A401SMK6"/>
<sequence length="570" mass="64126">MLPAPQARRLSSLLVEAIKECTEEERKLEDELKSFRKLLKPWNPNAREKPAKNGATTSRTEHASSYEELQELALLNRTLAKALRIRQTHQSVFEIKQIQPHTSDNSTVPTNAGYGIVEHPQAASYRDKPLEDVLSRTLWSGSKTKLAGASMNNTCGKVTASVCKERYLSSHLADGVAGKKVATHAVSSRKPESCTLKLPYKTKQDVKRKSTSSTVGKLVRGSLHTPGLVKTAAIQQTKRSASVDRAGNRVQQSRLWSLKTIPRTIASHNSLNLEDTDIIQRTVTPRSMQISAFADTAPKMTSPVISQQRANCMKETVHLSVSEQNMLQNESSSMEKLKLFTLQGSGSTLKLPSEWRKQRCRNARLWGQVSASKTDEIQKASFMQNIQSAFHSQLPPVSCAQIEEQLDNIYELYKCIDQYVRTDFLLNSSGPLSYQHEHESLQILGRCQDTVSSLIQQIEQFVDAEMFWAKFGSCWTVNFKKCKCFGGKSAPLLFYSTLQELKEMEALRFQVQTLQRQIQIQKAMAEELLPILFSSMPLEQSISYLYRAVYSELCEGGEQFPVLVQDNIPE</sequence>
<feature type="region of interest" description="Disordered" evidence="1">
    <location>
        <begin position="43"/>
        <end position="63"/>
    </location>
</feature>
<proteinExistence type="predicted"/>
<gene>
    <name evidence="2" type="ORF">chiPu_0010095</name>
</gene>
<dbReference type="PANTHER" id="PTHR14870:SF1">
    <property type="entry name" value="TUBULIN EPSILON AND DELTA COMPLEX PROTEIN 2"/>
    <property type="match status" value="1"/>
</dbReference>
<organism evidence="2 3">
    <name type="scientific">Chiloscyllium punctatum</name>
    <name type="common">Brownbanded bambooshark</name>
    <name type="synonym">Hemiscyllium punctatum</name>
    <dbReference type="NCBI Taxonomy" id="137246"/>
    <lineage>
        <taxon>Eukaryota</taxon>
        <taxon>Metazoa</taxon>
        <taxon>Chordata</taxon>
        <taxon>Craniata</taxon>
        <taxon>Vertebrata</taxon>
        <taxon>Chondrichthyes</taxon>
        <taxon>Elasmobranchii</taxon>
        <taxon>Galeomorphii</taxon>
        <taxon>Galeoidea</taxon>
        <taxon>Orectolobiformes</taxon>
        <taxon>Hemiscylliidae</taxon>
        <taxon>Chiloscyllium</taxon>
    </lineage>
</organism>
<name>A0A401SMK6_CHIPU</name>
<dbReference type="Pfam" id="PF15764">
    <property type="entry name" value="DUF4693"/>
    <property type="match status" value="1"/>
</dbReference>
<dbReference type="STRING" id="137246.A0A401SMK6"/>
<keyword evidence="3" id="KW-1185">Reference proteome</keyword>
<accession>A0A401SMK6</accession>
<dbReference type="PANTHER" id="PTHR14870">
    <property type="entry name" value="TUBULIN EPSILON AND DELTA COMPLEX PROTEIN 2"/>
    <property type="match status" value="1"/>
</dbReference>
<protein>
    <recommendedName>
        <fullName evidence="4">Tubulin epsilon and delta complex protein 2</fullName>
    </recommendedName>
</protein>
<evidence type="ECO:0000313" key="3">
    <source>
        <dbReference type="Proteomes" id="UP000287033"/>
    </source>
</evidence>
<dbReference type="OrthoDB" id="9939072at2759"/>
<dbReference type="EMBL" id="BEZZ01000377">
    <property type="protein sequence ID" value="GCC31635.1"/>
    <property type="molecule type" value="Genomic_DNA"/>
</dbReference>